<dbReference type="AlphaFoldDB" id="A0A845G1N7"/>
<gene>
    <name evidence="2" type="ORF">GTP91_08875</name>
</gene>
<evidence type="ECO:0000313" key="2">
    <source>
        <dbReference type="EMBL" id="MYM87295.1"/>
    </source>
</evidence>
<name>A0A845G1N7_9BURK</name>
<evidence type="ECO:0000313" key="3">
    <source>
        <dbReference type="Proteomes" id="UP000470302"/>
    </source>
</evidence>
<reference evidence="2 3" key="1">
    <citation type="submission" date="2020-01" db="EMBL/GenBank/DDBJ databases">
        <title>Novel species isolated from a subtropical stream in China.</title>
        <authorList>
            <person name="Lu H."/>
        </authorList>
    </citation>
    <scope>NUCLEOTIDE SEQUENCE [LARGE SCALE GENOMIC DNA]</scope>
    <source>
        <strain evidence="2 3">FT82W</strain>
    </source>
</reference>
<feature type="transmembrane region" description="Helical" evidence="1">
    <location>
        <begin position="25"/>
        <end position="42"/>
    </location>
</feature>
<accession>A0A845G1N7</accession>
<dbReference type="Proteomes" id="UP000470302">
    <property type="component" value="Unassembled WGS sequence"/>
</dbReference>
<protein>
    <submittedName>
        <fullName evidence="2">Uncharacterized protein</fullName>
    </submittedName>
</protein>
<sequence length="45" mass="5095">MKRSTHRRHAPDGPAAQLRAMRRRATGLLVLMAVLFACARLLQPR</sequence>
<dbReference type="EMBL" id="WWCW01000021">
    <property type="protein sequence ID" value="MYM87295.1"/>
    <property type="molecule type" value="Genomic_DNA"/>
</dbReference>
<feature type="non-terminal residue" evidence="2">
    <location>
        <position position="45"/>
    </location>
</feature>
<comment type="caution">
    <text evidence="2">The sequence shown here is derived from an EMBL/GenBank/DDBJ whole genome shotgun (WGS) entry which is preliminary data.</text>
</comment>
<evidence type="ECO:0000256" key="1">
    <source>
        <dbReference type="SAM" id="Phobius"/>
    </source>
</evidence>
<organism evidence="2 3">
    <name type="scientific">Duganella vulcania</name>
    <dbReference type="NCBI Taxonomy" id="2692166"/>
    <lineage>
        <taxon>Bacteria</taxon>
        <taxon>Pseudomonadati</taxon>
        <taxon>Pseudomonadota</taxon>
        <taxon>Betaproteobacteria</taxon>
        <taxon>Burkholderiales</taxon>
        <taxon>Oxalobacteraceae</taxon>
        <taxon>Telluria group</taxon>
        <taxon>Duganella</taxon>
    </lineage>
</organism>
<keyword evidence="1" id="KW-0812">Transmembrane</keyword>
<keyword evidence="1" id="KW-1133">Transmembrane helix</keyword>
<keyword evidence="1" id="KW-0472">Membrane</keyword>
<proteinExistence type="predicted"/>